<reference evidence="1 2" key="1">
    <citation type="submission" date="2019-08" db="EMBL/GenBank/DDBJ databases">
        <title>Whole genome of Aphis craccivora.</title>
        <authorList>
            <person name="Voronova N.V."/>
            <person name="Shulinski R.S."/>
            <person name="Bandarenka Y.V."/>
            <person name="Zhorov D.G."/>
            <person name="Warner D."/>
        </authorList>
    </citation>
    <scope>NUCLEOTIDE SEQUENCE [LARGE SCALE GENOMIC DNA]</scope>
    <source>
        <strain evidence="1">180601</strain>
        <tissue evidence="1">Whole Body</tissue>
    </source>
</reference>
<evidence type="ECO:0000313" key="2">
    <source>
        <dbReference type="Proteomes" id="UP000478052"/>
    </source>
</evidence>
<accession>A0A6G0XER5</accession>
<sequence length="152" mass="18025">MEEESFFILMDGYLYYKHSENKGRFYWCCRKKQPICNDLQGRCRNLQTDISSVKCVSAFISSQRSSEAATLLKVKLCDIPQILVHETTRYELRRVICFYRGKGNLRRSVGHYTSYTKRYDRNWELFDDLKKNTPIPVKDTTTVDCEFLVYTV</sequence>
<dbReference type="EMBL" id="VUJU01007904">
    <property type="protein sequence ID" value="KAF0738689.1"/>
    <property type="molecule type" value="Genomic_DNA"/>
</dbReference>
<keyword evidence="2" id="KW-1185">Reference proteome</keyword>
<name>A0A6G0XER5_APHCR</name>
<dbReference type="OrthoDB" id="6574225at2759"/>
<dbReference type="Gene3D" id="2.20.25.240">
    <property type="match status" value="1"/>
</dbReference>
<organism evidence="1 2">
    <name type="scientific">Aphis craccivora</name>
    <name type="common">Cowpea aphid</name>
    <dbReference type="NCBI Taxonomy" id="307492"/>
    <lineage>
        <taxon>Eukaryota</taxon>
        <taxon>Metazoa</taxon>
        <taxon>Ecdysozoa</taxon>
        <taxon>Arthropoda</taxon>
        <taxon>Hexapoda</taxon>
        <taxon>Insecta</taxon>
        <taxon>Pterygota</taxon>
        <taxon>Neoptera</taxon>
        <taxon>Paraneoptera</taxon>
        <taxon>Hemiptera</taxon>
        <taxon>Sternorrhyncha</taxon>
        <taxon>Aphidomorpha</taxon>
        <taxon>Aphidoidea</taxon>
        <taxon>Aphididae</taxon>
        <taxon>Aphidini</taxon>
        <taxon>Aphis</taxon>
        <taxon>Aphis</taxon>
    </lineage>
</organism>
<evidence type="ECO:0000313" key="1">
    <source>
        <dbReference type="EMBL" id="KAF0738689.1"/>
    </source>
</evidence>
<dbReference type="AlphaFoldDB" id="A0A6G0XER5"/>
<proteinExistence type="predicted"/>
<gene>
    <name evidence="1" type="ORF">FWK35_00024842</name>
</gene>
<dbReference type="Proteomes" id="UP000478052">
    <property type="component" value="Unassembled WGS sequence"/>
</dbReference>
<comment type="caution">
    <text evidence="1">The sequence shown here is derived from an EMBL/GenBank/DDBJ whole genome shotgun (WGS) entry which is preliminary data.</text>
</comment>
<protein>
    <submittedName>
        <fullName evidence="1">UCH domain-containing protein</fullName>
    </submittedName>
</protein>